<organism evidence="2 3">
    <name type="scientific">Gordonia desulfuricans</name>
    <dbReference type="NCBI Taxonomy" id="89051"/>
    <lineage>
        <taxon>Bacteria</taxon>
        <taxon>Bacillati</taxon>
        <taxon>Actinomycetota</taxon>
        <taxon>Actinomycetes</taxon>
        <taxon>Mycobacteriales</taxon>
        <taxon>Gordoniaceae</taxon>
        <taxon>Gordonia</taxon>
    </lineage>
</organism>
<name>A0A7K3LQ10_9ACTN</name>
<evidence type="ECO:0000256" key="1">
    <source>
        <dbReference type="SAM" id="Phobius"/>
    </source>
</evidence>
<keyword evidence="1" id="KW-1133">Transmembrane helix</keyword>
<accession>A0A7K3LQ10</accession>
<gene>
    <name evidence="2" type="ORF">GYA93_11995</name>
</gene>
<feature type="transmembrane region" description="Helical" evidence="1">
    <location>
        <begin position="20"/>
        <end position="40"/>
    </location>
</feature>
<comment type="caution">
    <text evidence="2">The sequence shown here is derived from an EMBL/GenBank/DDBJ whole genome shotgun (WGS) entry which is preliminary data.</text>
</comment>
<keyword evidence="1" id="KW-0472">Membrane</keyword>
<sequence length="255" mass="26261">MPSPRSRRTVHAHTGWGRTAVIVAILVTAVGALVGCTVSTGGTPTVQSRAGVSAAVPGDSSSASHDSASTSGPALVNVVAADRSGNPINGFVVGQTGASWSSSTIEYCTNALGAATTGVYRCGTAADGANACWPGTGRLLCTFAPWATQLAEYRYSGSLPVLDAPRPDSFPWALELANGRRCVARSGGAWPMPPAGFEFGYSCQAGSSTSGFVFYRAGSSELYEKSDTRWTVYFGDGESMPAPVEVTTAYRPAAQ</sequence>
<reference evidence="2 3" key="1">
    <citation type="submission" date="2020-01" db="EMBL/GenBank/DDBJ databases">
        <title>Investigation of new actinobacteria for the biodesulphurisation of diesel fuel.</title>
        <authorList>
            <person name="Athi Narayanan S.M."/>
        </authorList>
    </citation>
    <scope>NUCLEOTIDE SEQUENCE [LARGE SCALE GENOMIC DNA]</scope>
    <source>
        <strain evidence="2 3">213E</strain>
    </source>
</reference>
<dbReference type="AlphaFoldDB" id="A0A7K3LQ10"/>
<keyword evidence="1" id="KW-0812">Transmembrane</keyword>
<keyword evidence="3" id="KW-1185">Reference proteome</keyword>
<dbReference type="Proteomes" id="UP000466307">
    <property type="component" value="Unassembled WGS sequence"/>
</dbReference>
<dbReference type="EMBL" id="JAADZU010000034">
    <property type="protein sequence ID" value="NDK90298.1"/>
    <property type="molecule type" value="Genomic_DNA"/>
</dbReference>
<evidence type="ECO:0000313" key="2">
    <source>
        <dbReference type="EMBL" id="NDK90298.1"/>
    </source>
</evidence>
<proteinExistence type="predicted"/>
<protein>
    <submittedName>
        <fullName evidence="2">Uncharacterized protein</fullName>
    </submittedName>
</protein>
<dbReference type="RefSeq" id="WP_059038034.1">
    <property type="nucleotide sequence ID" value="NZ_JAADZU010000034.1"/>
</dbReference>
<evidence type="ECO:0000313" key="3">
    <source>
        <dbReference type="Proteomes" id="UP000466307"/>
    </source>
</evidence>